<dbReference type="Proteomes" id="UP000659388">
    <property type="component" value="Unassembled WGS sequence"/>
</dbReference>
<keyword evidence="3 6" id="KW-0812">Transmembrane</keyword>
<dbReference type="PANTHER" id="PTHR30572:SF18">
    <property type="entry name" value="ABC-TYPE MACROLIDE FAMILY EXPORT SYSTEM PERMEASE COMPONENT 2"/>
    <property type="match status" value="1"/>
</dbReference>
<dbReference type="InterPro" id="IPR025857">
    <property type="entry name" value="MacB_PCD"/>
</dbReference>
<evidence type="ECO:0000256" key="3">
    <source>
        <dbReference type="ARBA" id="ARBA00022692"/>
    </source>
</evidence>
<protein>
    <recommendedName>
        <fullName evidence="11">ABC transporter permease</fullName>
    </recommendedName>
</protein>
<keyword evidence="4 6" id="KW-1133">Transmembrane helix</keyword>
<dbReference type="EMBL" id="JAESIY010000007">
    <property type="protein sequence ID" value="MBL3657359.1"/>
    <property type="molecule type" value="Genomic_DNA"/>
</dbReference>
<dbReference type="GO" id="GO:0005886">
    <property type="term" value="C:plasma membrane"/>
    <property type="evidence" value="ECO:0007669"/>
    <property type="project" value="UniProtKB-SubCell"/>
</dbReference>
<evidence type="ECO:0000256" key="1">
    <source>
        <dbReference type="ARBA" id="ARBA00004651"/>
    </source>
</evidence>
<feature type="domain" description="MacB-like periplasmic core" evidence="8">
    <location>
        <begin position="24"/>
        <end position="205"/>
    </location>
</feature>
<reference evidence="9" key="1">
    <citation type="submission" date="2021-01" db="EMBL/GenBank/DDBJ databases">
        <title>Fulvivirga kasyanovii gen. nov., sp nov., a novel member of the phylum Bacteroidetes isolated from seawater in a mussel farm.</title>
        <authorList>
            <person name="Zhao L.-H."/>
            <person name="Wang Z.-J."/>
        </authorList>
    </citation>
    <scope>NUCLEOTIDE SEQUENCE</scope>
    <source>
        <strain evidence="9">2943</strain>
    </source>
</reference>
<dbReference type="AlphaFoldDB" id="A0A937FA05"/>
<feature type="domain" description="ABC3 transporter permease C-terminal" evidence="7">
    <location>
        <begin position="259"/>
        <end position="369"/>
    </location>
</feature>
<feature type="transmembrane region" description="Helical" evidence="6">
    <location>
        <begin position="693"/>
        <end position="716"/>
    </location>
</feature>
<dbReference type="Pfam" id="PF12704">
    <property type="entry name" value="MacB_PCD"/>
    <property type="match status" value="1"/>
</dbReference>
<feature type="transmembrane region" description="Helical" evidence="6">
    <location>
        <begin position="728"/>
        <end position="750"/>
    </location>
</feature>
<evidence type="ECO:0000259" key="8">
    <source>
        <dbReference type="Pfam" id="PF12704"/>
    </source>
</evidence>
<organism evidence="9 10">
    <name type="scientific">Fulvivirga sediminis</name>
    <dbReference type="NCBI Taxonomy" id="2803949"/>
    <lineage>
        <taxon>Bacteria</taxon>
        <taxon>Pseudomonadati</taxon>
        <taxon>Bacteroidota</taxon>
        <taxon>Cytophagia</taxon>
        <taxon>Cytophagales</taxon>
        <taxon>Fulvivirgaceae</taxon>
        <taxon>Fulvivirga</taxon>
    </lineage>
</organism>
<evidence type="ECO:0000256" key="5">
    <source>
        <dbReference type="ARBA" id="ARBA00023136"/>
    </source>
</evidence>
<feature type="transmembrane region" description="Helical" evidence="6">
    <location>
        <begin position="254"/>
        <end position="273"/>
    </location>
</feature>
<feature type="transmembrane region" description="Helical" evidence="6">
    <location>
        <begin position="390"/>
        <end position="414"/>
    </location>
</feature>
<comment type="subcellular location">
    <subcellularLocation>
        <location evidence="1">Cell membrane</location>
        <topology evidence="1">Multi-pass membrane protein</topology>
    </subcellularLocation>
</comment>
<feature type="transmembrane region" description="Helical" evidence="6">
    <location>
        <begin position="650"/>
        <end position="672"/>
    </location>
</feature>
<dbReference type="Pfam" id="PF02687">
    <property type="entry name" value="FtsX"/>
    <property type="match status" value="2"/>
</dbReference>
<comment type="caution">
    <text evidence="9">The sequence shown here is derived from an EMBL/GenBank/DDBJ whole genome shotgun (WGS) entry which is preliminary data.</text>
</comment>
<dbReference type="InterPro" id="IPR050250">
    <property type="entry name" value="Macrolide_Exporter_MacB"/>
</dbReference>
<dbReference type="GO" id="GO:0022857">
    <property type="term" value="F:transmembrane transporter activity"/>
    <property type="evidence" value="ECO:0007669"/>
    <property type="project" value="TreeGrafter"/>
</dbReference>
<accession>A0A937FA05</accession>
<gene>
    <name evidence="9" type="ORF">JL102_14525</name>
</gene>
<name>A0A937FA05_9BACT</name>
<evidence type="ECO:0008006" key="11">
    <source>
        <dbReference type="Google" id="ProtNLM"/>
    </source>
</evidence>
<keyword evidence="2" id="KW-1003">Cell membrane</keyword>
<evidence type="ECO:0000256" key="4">
    <source>
        <dbReference type="ARBA" id="ARBA00022989"/>
    </source>
</evidence>
<evidence type="ECO:0000256" key="2">
    <source>
        <dbReference type="ARBA" id="ARBA00022475"/>
    </source>
</evidence>
<dbReference type="PANTHER" id="PTHR30572">
    <property type="entry name" value="MEMBRANE COMPONENT OF TRANSPORTER-RELATED"/>
    <property type="match status" value="1"/>
</dbReference>
<sequence length="769" mass="88344">MAYFLINQYVSYHYSFDNFHRDKERVYRVGQIWEKDGVVESDGAMNWPAAGPALKASIPEIEEQVRVNAYYGRSILQVGELQLHHDKTFFTEASFLEIFDYPLVEGNKSSIFHDLYDVVISKSTALKLFGDKDALHQMITLKGDRTELNLEVKAVIDIPKNSHFQPDILLNYELLGKGRARDWQWSIDYLYIKLRKLSSIHSVMDKYPQVIKPHEHFWKDEGYDVRFNFDRIDHIHTGIARDYLLSPVVNSNELTFLFILSWIILGVSWLNYIHQSINRMAERSREVGIRKVLGSGRWSFYFQFLTEGFIYNFLAFSFAFTLFQASEVHIYNWLGVIIPHMPNGRMIVNVALVLLLGTLVIGIIPALTFNSSNLMDTLKGGVNRSYKKFTFRNVMIVGQFAAAICLVILTWIVYSQIQYLKHQKPGFDISKVLVIEKPVITDSTFFNRVDRFKQDLGRRADIRKVTFSSDVPGARLKDNITNIHKPEASTSEVNSNFLLWVDDDFLSTYNLELVAGRNFTKEEVRIGNCLIVNEKALKTLGFKNAEEAVGAPMTWDGESSANIHIIGVVKDYRHESPQNKILPTILVGLNIYSGYFSVHLRSSEHTSIIKKIKDTYQSTFGEPADYFFLDDHYNLQYQSDEQLESIISCFGIIAICLSCIGLLALSSYHLNLRLKEISIRKLFGASLPELFRLLTWNFIRLILIAGVIAALLSYYLGNYWLQRFPVKIALGVWLFIIPVIFLSLIGLMAISYQTIKVSLINPIHNLKEE</sequence>
<feature type="transmembrane region" description="Helical" evidence="6">
    <location>
        <begin position="346"/>
        <end position="369"/>
    </location>
</feature>
<feature type="domain" description="ABC3 transporter permease C-terminal" evidence="7">
    <location>
        <begin position="649"/>
        <end position="761"/>
    </location>
</feature>
<evidence type="ECO:0000313" key="10">
    <source>
        <dbReference type="Proteomes" id="UP000659388"/>
    </source>
</evidence>
<evidence type="ECO:0000256" key="6">
    <source>
        <dbReference type="SAM" id="Phobius"/>
    </source>
</evidence>
<proteinExistence type="predicted"/>
<keyword evidence="10" id="KW-1185">Reference proteome</keyword>
<evidence type="ECO:0000313" key="9">
    <source>
        <dbReference type="EMBL" id="MBL3657359.1"/>
    </source>
</evidence>
<evidence type="ECO:0000259" key="7">
    <source>
        <dbReference type="Pfam" id="PF02687"/>
    </source>
</evidence>
<keyword evidence="5 6" id="KW-0472">Membrane</keyword>
<dbReference type="InterPro" id="IPR003838">
    <property type="entry name" value="ABC3_permease_C"/>
</dbReference>